<evidence type="ECO:0000313" key="2">
    <source>
        <dbReference type="EMBL" id="MBX49684.1"/>
    </source>
</evidence>
<evidence type="ECO:0000256" key="1">
    <source>
        <dbReference type="SAM" id="Phobius"/>
    </source>
</evidence>
<keyword evidence="1" id="KW-0472">Membrane</keyword>
<feature type="transmembrane region" description="Helical" evidence="1">
    <location>
        <begin position="9"/>
        <end position="25"/>
    </location>
</feature>
<keyword evidence="1" id="KW-0812">Transmembrane</keyword>
<name>A0A2P2P4K0_RHIMU</name>
<keyword evidence="1" id="KW-1133">Transmembrane helix</keyword>
<dbReference type="EMBL" id="GGEC01069200">
    <property type="protein sequence ID" value="MBX49684.1"/>
    <property type="molecule type" value="Transcribed_RNA"/>
</dbReference>
<protein>
    <submittedName>
        <fullName evidence="2">Uncharacterized protein</fullName>
    </submittedName>
</protein>
<accession>A0A2P2P4K0</accession>
<reference evidence="2" key="1">
    <citation type="submission" date="2018-02" db="EMBL/GenBank/DDBJ databases">
        <title>Rhizophora mucronata_Transcriptome.</title>
        <authorList>
            <person name="Meera S.P."/>
            <person name="Sreeshan A."/>
            <person name="Augustine A."/>
        </authorList>
    </citation>
    <scope>NUCLEOTIDE SEQUENCE</scope>
    <source>
        <tissue evidence="2">Leaf</tissue>
    </source>
</reference>
<sequence length="53" mass="6412">MSLHSCKHLFFWDFWVIAAFISFIINPRQFSWSFSFPHVYSLVPLHLNEVVRL</sequence>
<organism evidence="2">
    <name type="scientific">Rhizophora mucronata</name>
    <name type="common">Asiatic mangrove</name>
    <dbReference type="NCBI Taxonomy" id="61149"/>
    <lineage>
        <taxon>Eukaryota</taxon>
        <taxon>Viridiplantae</taxon>
        <taxon>Streptophyta</taxon>
        <taxon>Embryophyta</taxon>
        <taxon>Tracheophyta</taxon>
        <taxon>Spermatophyta</taxon>
        <taxon>Magnoliopsida</taxon>
        <taxon>eudicotyledons</taxon>
        <taxon>Gunneridae</taxon>
        <taxon>Pentapetalae</taxon>
        <taxon>rosids</taxon>
        <taxon>fabids</taxon>
        <taxon>Malpighiales</taxon>
        <taxon>Rhizophoraceae</taxon>
        <taxon>Rhizophora</taxon>
    </lineage>
</organism>
<dbReference type="AlphaFoldDB" id="A0A2P2P4K0"/>
<proteinExistence type="predicted"/>